<dbReference type="EMBL" id="LN899819">
    <property type="protein sequence ID" value="CUV13836.1"/>
    <property type="molecule type" value="Genomic_DNA"/>
</dbReference>
<evidence type="ECO:0000313" key="2">
    <source>
        <dbReference type="EMBL" id="CUV13836.1"/>
    </source>
</evidence>
<proteinExistence type="predicted"/>
<reference evidence="2" key="1">
    <citation type="submission" date="2015-10" db="EMBL/GenBank/DDBJ databases">
        <authorList>
            <person name="Gilbert D.G."/>
        </authorList>
    </citation>
    <scope>NUCLEOTIDE SEQUENCE</scope>
    <source>
        <strain evidence="2">Phyl III-seqv23</strain>
    </source>
</reference>
<gene>
    <name evidence="2" type="ORF">RUN39_v1_640034</name>
</gene>
<feature type="transmembrane region" description="Helical" evidence="1">
    <location>
        <begin position="103"/>
        <end position="125"/>
    </location>
</feature>
<keyword evidence="1" id="KW-0472">Membrane</keyword>
<dbReference type="PATRIC" id="fig|305.106.peg.5022"/>
<organism evidence="2">
    <name type="scientific">Ralstonia solanacearum</name>
    <name type="common">Pseudomonas solanacearum</name>
    <dbReference type="NCBI Taxonomy" id="305"/>
    <lineage>
        <taxon>Bacteria</taxon>
        <taxon>Pseudomonadati</taxon>
        <taxon>Pseudomonadota</taxon>
        <taxon>Betaproteobacteria</taxon>
        <taxon>Burkholderiales</taxon>
        <taxon>Burkholderiaceae</taxon>
        <taxon>Ralstonia</taxon>
        <taxon>Ralstonia solanacearum species complex</taxon>
    </lineage>
</organism>
<evidence type="ECO:0000256" key="1">
    <source>
        <dbReference type="SAM" id="Phobius"/>
    </source>
</evidence>
<name>A0A0S4TV10_RALSL</name>
<keyword evidence="1" id="KW-0812">Transmembrane</keyword>
<evidence type="ECO:0008006" key="3">
    <source>
        <dbReference type="Google" id="ProtNLM"/>
    </source>
</evidence>
<sequence>MKEGEDKSTETEKIRHVTADDVGIIFQGNYNAPGEGPTVVMQLASFRRLTGIDASGPAMVAICRLLEEEVTPRQVSKVWRDELVFEQGQFTLRVGRYIPVPRLMCISFGLFALCSVVLWCVVVLGGKNIPTETAICALLYLASLMTFLFVGVKFHQPYMVCKRIAPVLERVNADLPSRIETWKRGLRI</sequence>
<accession>A0A0S4TV10</accession>
<dbReference type="AlphaFoldDB" id="A0A0S4TV10"/>
<keyword evidence="1" id="KW-1133">Transmembrane helix</keyword>
<feature type="transmembrane region" description="Helical" evidence="1">
    <location>
        <begin position="137"/>
        <end position="154"/>
    </location>
</feature>
<protein>
    <recommendedName>
        <fullName evidence="3">Transmembrane protein</fullName>
    </recommendedName>
</protein>